<proteinExistence type="predicted"/>
<dbReference type="OrthoDB" id="429143at2759"/>
<gene>
    <name evidence="1" type="ORF">B0A55_08406</name>
</gene>
<dbReference type="Pfam" id="PF13714">
    <property type="entry name" value="PEP_mutase"/>
    <property type="match status" value="1"/>
</dbReference>
<dbReference type="Gene3D" id="3.20.20.60">
    <property type="entry name" value="Phosphoenolpyruvate-binding domains"/>
    <property type="match status" value="1"/>
</dbReference>
<dbReference type="Proteomes" id="UP000309340">
    <property type="component" value="Unassembled WGS sequence"/>
</dbReference>
<keyword evidence="2" id="KW-1185">Reference proteome</keyword>
<protein>
    <recommendedName>
        <fullName evidence="3">Carboxyphosphonoenolpyruvate phosphonomutase-like protein</fullName>
    </recommendedName>
</protein>
<name>A0A4U0X0W9_9PEZI</name>
<dbReference type="PANTHER" id="PTHR42905:SF16">
    <property type="entry name" value="CARBOXYPHOSPHONOENOLPYRUVATE PHOSPHONOMUTASE-LIKE PROTEIN (AFU_ORTHOLOGUE AFUA_5G07230)"/>
    <property type="match status" value="1"/>
</dbReference>
<organism evidence="1 2">
    <name type="scientific">Friedmanniomyces simplex</name>
    <dbReference type="NCBI Taxonomy" id="329884"/>
    <lineage>
        <taxon>Eukaryota</taxon>
        <taxon>Fungi</taxon>
        <taxon>Dikarya</taxon>
        <taxon>Ascomycota</taxon>
        <taxon>Pezizomycotina</taxon>
        <taxon>Dothideomycetes</taxon>
        <taxon>Dothideomycetidae</taxon>
        <taxon>Mycosphaerellales</taxon>
        <taxon>Teratosphaeriaceae</taxon>
        <taxon>Friedmanniomyces</taxon>
    </lineage>
</organism>
<dbReference type="GO" id="GO:0003824">
    <property type="term" value="F:catalytic activity"/>
    <property type="evidence" value="ECO:0007669"/>
    <property type="project" value="InterPro"/>
</dbReference>
<dbReference type="AlphaFoldDB" id="A0A4U0X0W9"/>
<dbReference type="SUPFAM" id="SSF51621">
    <property type="entry name" value="Phosphoenolpyruvate/pyruvate domain"/>
    <property type="match status" value="1"/>
</dbReference>
<evidence type="ECO:0000313" key="2">
    <source>
        <dbReference type="Proteomes" id="UP000309340"/>
    </source>
</evidence>
<dbReference type="InterPro" id="IPR015813">
    <property type="entry name" value="Pyrv/PenolPyrv_kinase-like_dom"/>
</dbReference>
<dbReference type="EMBL" id="NAJQ01000545">
    <property type="protein sequence ID" value="TKA67865.1"/>
    <property type="molecule type" value="Genomic_DNA"/>
</dbReference>
<comment type="caution">
    <text evidence="1">The sequence shown here is derived from an EMBL/GenBank/DDBJ whole genome shotgun (WGS) entry which is preliminary data.</text>
</comment>
<dbReference type="InterPro" id="IPR039556">
    <property type="entry name" value="ICL/PEPM"/>
</dbReference>
<dbReference type="InterPro" id="IPR040442">
    <property type="entry name" value="Pyrv_kinase-like_dom_sf"/>
</dbReference>
<evidence type="ECO:0008006" key="3">
    <source>
        <dbReference type="Google" id="ProtNLM"/>
    </source>
</evidence>
<dbReference type="CDD" id="cd00377">
    <property type="entry name" value="ICL_PEPM"/>
    <property type="match status" value="1"/>
</dbReference>
<sequence>MASMNDTALAFRALHRPGQPVLLANVYDAITARAVGSLPSCRALATASYTVTAIAAVAKELGKPLTVDLQDGYSERLEEAVQCTIDAGAVGINIEDADKAVNLYSATEAAERVRRVVAIAVRNRLPDFVVNARTDTLRHGGVLEDAIVRGRAYLAAGAFNVVVWGGPQRGGLSRQEVNSLTDAFQGRLNIMRNDMVAGGLSLQDVAKIGVARCSMGPFLQFTLADEAAKAAAAFIGTGPNEST</sequence>
<dbReference type="PANTHER" id="PTHR42905">
    <property type="entry name" value="PHOSPHOENOLPYRUVATE CARBOXYLASE"/>
    <property type="match status" value="1"/>
</dbReference>
<reference evidence="1 2" key="1">
    <citation type="submission" date="2017-03" db="EMBL/GenBank/DDBJ databases">
        <title>Genomes of endolithic fungi from Antarctica.</title>
        <authorList>
            <person name="Coleine C."/>
            <person name="Masonjones S."/>
            <person name="Stajich J.E."/>
        </authorList>
    </citation>
    <scope>NUCLEOTIDE SEQUENCE [LARGE SCALE GENOMIC DNA]</scope>
    <source>
        <strain evidence="1 2">CCFEE 5184</strain>
    </source>
</reference>
<evidence type="ECO:0000313" key="1">
    <source>
        <dbReference type="EMBL" id="TKA67865.1"/>
    </source>
</evidence>
<accession>A0A4U0X0W9</accession>